<dbReference type="VEuPathDB" id="FungiDB:T551_01515"/>
<keyword evidence="4" id="KW-1185">Reference proteome</keyword>
<accession>A0A0W4ZRH2</accession>
<keyword evidence="1" id="KW-0472">Membrane</keyword>
<dbReference type="RefSeq" id="XP_018229953.1">
    <property type="nucleotide sequence ID" value="XM_018373778.1"/>
</dbReference>
<dbReference type="Pfam" id="PF25603">
    <property type="entry name" value="SPT23_MGA2_DBD"/>
    <property type="match status" value="1"/>
</dbReference>
<dbReference type="SUPFAM" id="SSF81296">
    <property type="entry name" value="E set domains"/>
    <property type="match status" value="1"/>
</dbReference>
<comment type="caution">
    <text evidence="3">The sequence shown here is derived from an EMBL/GenBank/DDBJ whole genome shotgun (WGS) entry which is preliminary data.</text>
</comment>
<proteinExistence type="predicted"/>
<dbReference type="AlphaFoldDB" id="A0A0W4ZRH2"/>
<gene>
    <name evidence="3" type="ORF">T551_01515</name>
</gene>
<organism evidence="3 4">
    <name type="scientific">Pneumocystis jirovecii (strain RU7)</name>
    <name type="common">Human pneumocystis pneumonia agent</name>
    <dbReference type="NCBI Taxonomy" id="1408657"/>
    <lineage>
        <taxon>Eukaryota</taxon>
        <taxon>Fungi</taxon>
        <taxon>Dikarya</taxon>
        <taxon>Ascomycota</taxon>
        <taxon>Taphrinomycotina</taxon>
        <taxon>Pneumocystomycetes</taxon>
        <taxon>Pneumocystaceae</taxon>
        <taxon>Pneumocystis</taxon>
    </lineage>
</organism>
<reference evidence="4" key="1">
    <citation type="journal article" date="2016" name="Nat. Commun.">
        <title>Genome analysis of three Pneumocystis species reveals adaptation mechanisms to life exclusively in mammalian hosts.</title>
        <authorList>
            <person name="Ma L."/>
            <person name="Chen Z."/>
            <person name="Huang D.W."/>
            <person name="Kutty G."/>
            <person name="Ishihara M."/>
            <person name="Wang H."/>
            <person name="Abouelleil A."/>
            <person name="Bishop L."/>
            <person name="Davey E."/>
            <person name="Deng R."/>
            <person name="Deng X."/>
            <person name="Fan L."/>
            <person name="Fantoni G."/>
            <person name="Fitzgerald M."/>
            <person name="Gogineni E."/>
            <person name="Goldberg J.M."/>
            <person name="Handley G."/>
            <person name="Hu X."/>
            <person name="Huber C."/>
            <person name="Jiao X."/>
            <person name="Jones K."/>
            <person name="Levin J.Z."/>
            <person name="Liu Y."/>
            <person name="Macdonald P."/>
            <person name="Melnikov A."/>
            <person name="Raley C."/>
            <person name="Sassi M."/>
            <person name="Sherman B.T."/>
            <person name="Song X."/>
            <person name="Sykes S."/>
            <person name="Tran B."/>
            <person name="Walsh L."/>
            <person name="Xia Y."/>
            <person name="Yang J."/>
            <person name="Young S."/>
            <person name="Zeng Q."/>
            <person name="Zheng X."/>
            <person name="Stephens R."/>
            <person name="Nusbaum C."/>
            <person name="Birren B.W."/>
            <person name="Azadi P."/>
            <person name="Lempicki R.A."/>
            <person name="Cuomo C.A."/>
            <person name="Kovacs J.A."/>
        </authorList>
    </citation>
    <scope>NUCLEOTIDE SEQUENCE [LARGE SCALE GENOMIC DNA]</scope>
    <source>
        <strain evidence="4">RU7</strain>
    </source>
</reference>
<feature type="domain" description="IPT/TIG" evidence="2">
    <location>
        <begin position="577"/>
        <end position="663"/>
    </location>
</feature>
<dbReference type="CDD" id="cd00102">
    <property type="entry name" value="IPT"/>
    <property type="match status" value="1"/>
</dbReference>
<evidence type="ECO:0000256" key="1">
    <source>
        <dbReference type="SAM" id="Phobius"/>
    </source>
</evidence>
<evidence type="ECO:0000313" key="4">
    <source>
        <dbReference type="Proteomes" id="UP000053447"/>
    </source>
</evidence>
<dbReference type="Pfam" id="PF01833">
    <property type="entry name" value="TIG"/>
    <property type="match status" value="1"/>
</dbReference>
<dbReference type="InterPro" id="IPR013783">
    <property type="entry name" value="Ig-like_fold"/>
</dbReference>
<keyword evidence="1" id="KW-1133">Transmembrane helix</keyword>
<dbReference type="InterPro" id="IPR057962">
    <property type="entry name" value="SPT23_MGA2_DBD"/>
</dbReference>
<name>A0A0W4ZRH2_PNEJ7</name>
<dbReference type="OrthoDB" id="71307at2759"/>
<protein>
    <recommendedName>
        <fullName evidence="2">IPT/TIG domain-containing protein</fullName>
    </recommendedName>
</protein>
<dbReference type="Gene3D" id="2.60.40.10">
    <property type="entry name" value="Immunoglobulins"/>
    <property type="match status" value="1"/>
</dbReference>
<dbReference type="InterPro" id="IPR014756">
    <property type="entry name" value="Ig_E-set"/>
</dbReference>
<dbReference type="EMBL" id="LFWA01000006">
    <property type="protein sequence ID" value="KTW30963.1"/>
    <property type="molecule type" value="Genomic_DNA"/>
</dbReference>
<dbReference type="STRING" id="1408657.A0A0W4ZRH2"/>
<keyword evidence="1" id="KW-0812">Transmembrane</keyword>
<dbReference type="Proteomes" id="UP000053447">
    <property type="component" value="Unassembled WGS sequence"/>
</dbReference>
<evidence type="ECO:0000313" key="3">
    <source>
        <dbReference type="EMBL" id="KTW30963.1"/>
    </source>
</evidence>
<dbReference type="SMART" id="SM00429">
    <property type="entry name" value="IPT"/>
    <property type="match status" value="1"/>
</dbReference>
<dbReference type="eggNOG" id="KOG3836">
    <property type="taxonomic scope" value="Eukaryota"/>
</dbReference>
<sequence length="1180" mass="135495">MFEKTYLNVPCCRNAEFEFNCEKNIYENYVNPLFGNMDEKNYVQAKSPDCTLLSNPSYIPVKDFSSVPSNSSSSLDVRQGYEYKNSSFSVETVSLSDVVLKSTGESQQSFNAYSGFNSSYQRNNLGSTTTEMKENFTFTSDMHEINFPAPYILNIFGIPEKSRVETQVKLEMKLSYNFLLNSSPVSSYSWFKLPRWSITKEKLKLPNLKDIPKNIDPEKILIIEPSVVCASDVKKSVLICSGCIIRERKRAIRKRRNKSSVESSSGNYTKDGALIPIEDEEKKIIVFNHPELSEFKNNCINIPTRITCYCRHHKENIGFRILINLKDNKERLIASTLSRSFMITDDHKTNAKAKIKEMNRLHSTLNLLPQFLNLAGCNSQKWKNTAPRGQLHKKIQKIPKQLSTEKSKSKADMQKLAYSSLDSITNNCVSHSTSEDGFFDFSAENLIKSAPTSLIYVHKNISHENISHKNEPYIIRDRFVESTSIEDLFMSENALETDSGILSRESPFISDEDSTLEMTCHAPYIASESSLFKFSAQPQRFKKRFKGNVSQMSLPNQIDISMPNILPIGLSSNPDDIPTINYIVPSEGPMHGGIEITVLGTGFYSGLVCTFGDNSATSTHCWSPTVIVCTLPPSSIPGSVIVKFKDHDLANSSVKNKKYFTYKDDNDRTLMELALQVVGLKMTGKLENARTVAMKICGLMPNNSYESNLIPQQLSIGLSLASSEMAAKGSLAFDFHRANYYFETMFLQSNNFLNLKQTSNAFYLLYQDRPNQILLHLTYIEKIQRYIIELFSQKYYFRTIKHSDYKLIHCLSLKKINSIERVFRNTGENEAIYMILYKKIFNLTYPNDYLEISNFLRLSRNHIDYIIVKLILGWLCTNNSLVKKRSTISSSVIVNTSNDEFFDNFFLTKESKSFFIKNQFNKKKSSKLQIKQSVQKTSLDSYTSDKLSIVSSFFTELILNDQQDNKVVEFIDSTNEKTEDGIFTVYSFSEFLTSAKAKLASLFIPNILRNSIFPQFLEFSQFCPITTFNSFIQQYPHSNKKLSYSESPNAIENDIQYNWRQLLIYGPPPPYSEISTDENISKLSFNDFTDHVLLQDKSQWHFFKWQSKTFSKFGTNELTLEQQRSIREYAKIIQEIERDRMLYLFWLPVLVVLLFLTTLNWVQKNNYIEIDDLKIVSSLA</sequence>
<feature type="transmembrane region" description="Helical" evidence="1">
    <location>
        <begin position="1141"/>
        <end position="1162"/>
    </location>
</feature>
<dbReference type="GeneID" id="28940033"/>
<evidence type="ECO:0000259" key="2">
    <source>
        <dbReference type="SMART" id="SM00429"/>
    </source>
</evidence>
<dbReference type="InterPro" id="IPR002909">
    <property type="entry name" value="IPT_dom"/>
</dbReference>